<feature type="signal peptide" evidence="6">
    <location>
        <begin position="1"/>
        <end position="23"/>
    </location>
</feature>
<dbReference type="PRINTS" id="PR00437">
    <property type="entry name" value="SMALLCYTKCXC"/>
</dbReference>
<organism evidence="8 9">
    <name type="scientific">Cottoperca gobio</name>
    <name type="common">Frogmouth</name>
    <name type="synonym">Aphritis gobio</name>
    <dbReference type="NCBI Taxonomy" id="56716"/>
    <lineage>
        <taxon>Eukaryota</taxon>
        <taxon>Metazoa</taxon>
        <taxon>Chordata</taxon>
        <taxon>Craniata</taxon>
        <taxon>Vertebrata</taxon>
        <taxon>Euteleostomi</taxon>
        <taxon>Actinopterygii</taxon>
        <taxon>Neopterygii</taxon>
        <taxon>Teleostei</taxon>
        <taxon>Neoteleostei</taxon>
        <taxon>Acanthomorphata</taxon>
        <taxon>Eupercaria</taxon>
        <taxon>Perciformes</taxon>
        <taxon>Notothenioidei</taxon>
        <taxon>Bovichtidae</taxon>
        <taxon>Cottoperca</taxon>
    </lineage>
</organism>
<evidence type="ECO:0000256" key="3">
    <source>
        <dbReference type="ARBA" id="ARBA00022514"/>
    </source>
</evidence>
<dbReference type="CTD" id="10563"/>
<dbReference type="GO" id="GO:0008009">
    <property type="term" value="F:chemokine activity"/>
    <property type="evidence" value="ECO:0007669"/>
    <property type="project" value="InterPro"/>
</dbReference>
<feature type="domain" description="Chemokine interleukin-8-like" evidence="7">
    <location>
        <begin position="26"/>
        <end position="87"/>
    </location>
</feature>
<dbReference type="SUPFAM" id="SSF54117">
    <property type="entry name" value="Interleukin 8-like chemokines"/>
    <property type="match status" value="1"/>
</dbReference>
<dbReference type="InterPro" id="IPR039809">
    <property type="entry name" value="Chemokine_b/g/d"/>
</dbReference>
<keyword evidence="3 6" id="KW-0202">Cytokine</keyword>
<dbReference type="KEGG" id="cgob:115013215"/>
<keyword evidence="4 6" id="KW-0964">Secreted</keyword>
<evidence type="ECO:0000313" key="8">
    <source>
        <dbReference type="Proteomes" id="UP000504630"/>
    </source>
</evidence>
<dbReference type="CDD" id="cd00273">
    <property type="entry name" value="Chemokine_CXC"/>
    <property type="match status" value="1"/>
</dbReference>
<evidence type="ECO:0000313" key="9">
    <source>
        <dbReference type="RefSeq" id="XP_029295149.1"/>
    </source>
</evidence>
<feature type="chain" id="PRO_5027134384" description="C-X-C motif chemokine" evidence="6">
    <location>
        <begin position="24"/>
        <end position="95"/>
    </location>
</feature>
<evidence type="ECO:0000256" key="4">
    <source>
        <dbReference type="ARBA" id="ARBA00022525"/>
    </source>
</evidence>
<keyword evidence="6" id="KW-0732">Signal</keyword>
<protein>
    <recommendedName>
        <fullName evidence="6">C-X-C motif chemokine</fullName>
    </recommendedName>
</protein>
<dbReference type="AlphaFoldDB" id="A0A6J2QB67"/>
<evidence type="ECO:0000259" key="7">
    <source>
        <dbReference type="SMART" id="SM00199"/>
    </source>
</evidence>
<dbReference type="PANTHER" id="PTHR12015">
    <property type="entry name" value="SMALL INDUCIBLE CYTOKINE A"/>
    <property type="match status" value="1"/>
</dbReference>
<evidence type="ECO:0000256" key="5">
    <source>
        <dbReference type="ARBA" id="ARBA00023157"/>
    </source>
</evidence>
<name>A0A6J2QB67_COTGO</name>
<proteinExistence type="inferred from homology"/>
<dbReference type="RefSeq" id="XP_029295149.1">
    <property type="nucleotide sequence ID" value="XM_029439289.1"/>
</dbReference>
<dbReference type="InterPro" id="IPR036048">
    <property type="entry name" value="Interleukin_8-like_sf"/>
</dbReference>
<evidence type="ECO:0000256" key="6">
    <source>
        <dbReference type="RuleBase" id="RU361149"/>
    </source>
</evidence>
<keyword evidence="8" id="KW-1185">Reference proteome</keyword>
<comment type="subcellular location">
    <subcellularLocation>
        <location evidence="1 6">Secreted</location>
    </subcellularLocation>
</comment>
<dbReference type="PRINTS" id="PR00436">
    <property type="entry name" value="INTERLEUKIN8"/>
</dbReference>
<sequence length="95" mass="10737">MMTKPLLLLAALMLCCCIASLQALPKERCLCIRRTDTPMPGRVIRRIEVIPISGYCRRAEIIVTRRDGSKVCVNPKADWINVLLSNLRNKDVNDV</sequence>
<gene>
    <name evidence="9" type="primary">cxcl13</name>
</gene>
<dbReference type="PROSITE" id="PS00471">
    <property type="entry name" value="SMALL_CYTOKINES_CXC"/>
    <property type="match status" value="1"/>
</dbReference>
<dbReference type="GO" id="GO:0006955">
    <property type="term" value="P:immune response"/>
    <property type="evidence" value="ECO:0007669"/>
    <property type="project" value="InterPro"/>
</dbReference>
<keyword evidence="6" id="KW-0145">Chemotaxis</keyword>
<dbReference type="InterPro" id="IPR001089">
    <property type="entry name" value="Chemokine_CXC"/>
</dbReference>
<dbReference type="Pfam" id="PF00048">
    <property type="entry name" value="IL8"/>
    <property type="match status" value="1"/>
</dbReference>
<keyword evidence="5" id="KW-1015">Disulfide bond</keyword>
<comment type="similarity">
    <text evidence="2 6">Belongs to the intercrine alpha (chemokine CxC) family.</text>
</comment>
<dbReference type="PANTHER" id="PTHR12015:SF203">
    <property type="entry name" value="CHEMOKINE INTERLEUKIN-8-LIKE DOMAIN-CONTAINING PROTEIN"/>
    <property type="match status" value="1"/>
</dbReference>
<dbReference type="OrthoDB" id="9948647at2759"/>
<dbReference type="Gene3D" id="2.40.50.40">
    <property type="match status" value="1"/>
</dbReference>
<dbReference type="GO" id="GO:0005615">
    <property type="term" value="C:extracellular space"/>
    <property type="evidence" value="ECO:0007669"/>
    <property type="project" value="UniProtKB-UniRule"/>
</dbReference>
<dbReference type="SMART" id="SM00199">
    <property type="entry name" value="SCY"/>
    <property type="match status" value="1"/>
</dbReference>
<evidence type="ECO:0000256" key="2">
    <source>
        <dbReference type="ARBA" id="ARBA00010665"/>
    </source>
</evidence>
<dbReference type="Proteomes" id="UP000504630">
    <property type="component" value="Chromosome 9"/>
</dbReference>
<reference evidence="9" key="1">
    <citation type="submission" date="2025-08" db="UniProtKB">
        <authorList>
            <consortium name="RefSeq"/>
        </authorList>
    </citation>
    <scope>IDENTIFICATION</scope>
</reference>
<dbReference type="InParanoid" id="A0A6J2QB67"/>
<evidence type="ECO:0000256" key="1">
    <source>
        <dbReference type="ARBA" id="ARBA00004613"/>
    </source>
</evidence>
<dbReference type="InterPro" id="IPR018048">
    <property type="entry name" value="Chemokine_CXC_CS"/>
</dbReference>
<accession>A0A6J2QB67</accession>
<dbReference type="GO" id="GO:0006952">
    <property type="term" value="P:defense response"/>
    <property type="evidence" value="ECO:0007669"/>
    <property type="project" value="InterPro"/>
</dbReference>
<dbReference type="InterPro" id="IPR033899">
    <property type="entry name" value="CXC_Chemokine_domain"/>
</dbReference>
<dbReference type="GeneID" id="115013215"/>
<dbReference type="InterPro" id="IPR001811">
    <property type="entry name" value="Chemokine_IL8-like_dom"/>
</dbReference>